<evidence type="ECO:0000313" key="2">
    <source>
        <dbReference type="EMBL" id="HIV10239.1"/>
    </source>
</evidence>
<name>A0A9D1NQE0_9FIRM</name>
<dbReference type="Gene3D" id="3.60.15.10">
    <property type="entry name" value="Ribonuclease Z/Hydroxyacylglutathione hydrolase-like"/>
    <property type="match status" value="1"/>
</dbReference>
<comment type="caution">
    <text evidence="2">The sequence shown here is derived from an EMBL/GenBank/DDBJ whole genome shotgun (WGS) entry which is preliminary data.</text>
</comment>
<gene>
    <name evidence="2" type="ORF">IAD28_00885</name>
</gene>
<accession>A0A9D1NQE0</accession>
<protein>
    <submittedName>
        <fullName evidence="2">MBL fold metallo-hydrolase</fullName>
    </submittedName>
</protein>
<dbReference type="PANTHER" id="PTHR43717">
    <property type="entry name" value="ANAEROBIC NITRIC OXIDE REDUCTASE FLAVORUBREDOXIN"/>
    <property type="match status" value="1"/>
</dbReference>
<dbReference type="Pfam" id="PF19583">
    <property type="entry name" value="ODP"/>
    <property type="match status" value="1"/>
</dbReference>
<dbReference type="PANTHER" id="PTHR43717:SF1">
    <property type="entry name" value="ANAEROBIC NITRIC OXIDE REDUCTASE FLAVORUBREDOXIN"/>
    <property type="match status" value="1"/>
</dbReference>
<reference evidence="2" key="2">
    <citation type="journal article" date="2021" name="PeerJ">
        <title>Extensive microbial diversity within the chicken gut microbiome revealed by metagenomics and culture.</title>
        <authorList>
            <person name="Gilroy R."/>
            <person name="Ravi A."/>
            <person name="Getino M."/>
            <person name="Pursley I."/>
            <person name="Horton D.L."/>
            <person name="Alikhan N.F."/>
            <person name="Baker D."/>
            <person name="Gharbi K."/>
            <person name="Hall N."/>
            <person name="Watson M."/>
            <person name="Adriaenssens E.M."/>
            <person name="Foster-Nyarko E."/>
            <person name="Jarju S."/>
            <person name="Secka A."/>
            <person name="Antonio M."/>
            <person name="Oren A."/>
            <person name="Chaudhuri R.R."/>
            <person name="La Ragione R."/>
            <person name="Hildebrand F."/>
            <person name="Pallen M.J."/>
        </authorList>
    </citation>
    <scope>NUCLEOTIDE SEQUENCE</scope>
    <source>
        <strain evidence="2">1370</strain>
    </source>
</reference>
<dbReference type="Proteomes" id="UP000823960">
    <property type="component" value="Unassembled WGS sequence"/>
</dbReference>
<dbReference type="CDD" id="cd07709">
    <property type="entry name" value="flavodiiron_proteins_MBL-fold"/>
    <property type="match status" value="1"/>
</dbReference>
<feature type="domain" description="ODP" evidence="1">
    <location>
        <begin position="31"/>
        <end position="146"/>
    </location>
</feature>
<sequence>MNITNDIKYIGVNDHDIDLFEGQYAVPNGMSYNSYVIVDEKIAVMDTVDIHFTQEWLGNLRAALGGRKPDYLVVSHMEPDHSANIDNFLAEYPEAVVVASKMAFTMMGQFFGTEYENRRIIVKDGDSLSLGSHTLVFYTAPMVHWPEV</sequence>
<dbReference type="InterPro" id="IPR045761">
    <property type="entry name" value="ODP_dom"/>
</dbReference>
<reference evidence="2" key="1">
    <citation type="submission" date="2020-10" db="EMBL/GenBank/DDBJ databases">
        <authorList>
            <person name="Gilroy R."/>
        </authorList>
    </citation>
    <scope>NUCLEOTIDE SEQUENCE</scope>
    <source>
        <strain evidence="2">1370</strain>
    </source>
</reference>
<dbReference type="AlphaFoldDB" id="A0A9D1NQE0"/>
<dbReference type="SUPFAM" id="SSF56281">
    <property type="entry name" value="Metallo-hydrolase/oxidoreductase"/>
    <property type="match status" value="1"/>
</dbReference>
<dbReference type="EMBL" id="DVOL01000011">
    <property type="protein sequence ID" value="HIV10239.1"/>
    <property type="molecule type" value="Genomic_DNA"/>
</dbReference>
<dbReference type="InterPro" id="IPR036866">
    <property type="entry name" value="RibonucZ/Hydroxyglut_hydro"/>
</dbReference>
<evidence type="ECO:0000313" key="3">
    <source>
        <dbReference type="Proteomes" id="UP000823960"/>
    </source>
</evidence>
<organism evidence="2 3">
    <name type="scientific">Candidatus Faeciplasma avium</name>
    <dbReference type="NCBI Taxonomy" id="2840798"/>
    <lineage>
        <taxon>Bacteria</taxon>
        <taxon>Bacillati</taxon>
        <taxon>Bacillota</taxon>
        <taxon>Clostridia</taxon>
        <taxon>Eubacteriales</taxon>
        <taxon>Oscillospiraceae</taxon>
        <taxon>Oscillospiraceae incertae sedis</taxon>
        <taxon>Candidatus Faeciplasma</taxon>
    </lineage>
</organism>
<proteinExistence type="predicted"/>
<evidence type="ECO:0000259" key="1">
    <source>
        <dbReference type="Pfam" id="PF19583"/>
    </source>
</evidence>
<feature type="non-terminal residue" evidence="2">
    <location>
        <position position="148"/>
    </location>
</feature>